<keyword evidence="2" id="KW-1133">Transmembrane helix</keyword>
<evidence type="ECO:0000313" key="4">
    <source>
        <dbReference type="Proteomes" id="UP001595937"/>
    </source>
</evidence>
<dbReference type="RefSeq" id="WP_343924864.1">
    <property type="nucleotide sequence ID" value="NZ_BAAAIR010000043.1"/>
</dbReference>
<protein>
    <recommendedName>
        <fullName evidence="5">DUF4352 domain-containing protein</fullName>
    </recommendedName>
</protein>
<dbReference type="Proteomes" id="UP001595937">
    <property type="component" value="Unassembled WGS sequence"/>
</dbReference>
<dbReference type="EMBL" id="JBHSLN010000024">
    <property type="protein sequence ID" value="MFC5298085.1"/>
    <property type="molecule type" value="Genomic_DNA"/>
</dbReference>
<proteinExistence type="predicted"/>
<dbReference type="GeneID" id="303297989"/>
<evidence type="ECO:0000256" key="1">
    <source>
        <dbReference type="SAM" id="MobiDB-lite"/>
    </source>
</evidence>
<feature type="transmembrane region" description="Helical" evidence="2">
    <location>
        <begin position="91"/>
        <end position="116"/>
    </location>
</feature>
<sequence>MAQQKGDSPGYDWERGALPSNAGPSGPAGAVDHPRMADHPGTAGHPGTAERPLPGAAGPYGIPDLRGSSGPTGAGGLDPQDERPSRGIPPWAIVAIVALQVVALVGSVGLIVGGALRLLDQDAEPAAAPATRSGPPEEAVPDKSPGVVTDAQGEELADGTGGFDDPAVIGEHTLSWTTWTAGTISVSALDVDLDASLPGAQGADAVEDGYRLIEVTYQVLYEGPGQLAPVEELWISGESHRAYYQDIAQGLLPDPMEEVRPLGDGQSAEFRSLLLVPDGELDGLRLGVETYNGEILYFGPQ</sequence>
<evidence type="ECO:0000256" key="2">
    <source>
        <dbReference type="SAM" id="Phobius"/>
    </source>
</evidence>
<feature type="region of interest" description="Disordered" evidence="1">
    <location>
        <begin position="1"/>
        <end position="84"/>
    </location>
</feature>
<comment type="caution">
    <text evidence="3">The sequence shown here is derived from an EMBL/GenBank/DDBJ whole genome shotgun (WGS) entry which is preliminary data.</text>
</comment>
<keyword evidence="2" id="KW-0472">Membrane</keyword>
<keyword evidence="4" id="KW-1185">Reference proteome</keyword>
<evidence type="ECO:0000313" key="3">
    <source>
        <dbReference type="EMBL" id="MFC5298085.1"/>
    </source>
</evidence>
<reference evidence="4" key="1">
    <citation type="journal article" date="2019" name="Int. J. Syst. Evol. Microbiol.">
        <title>The Global Catalogue of Microorganisms (GCM) 10K type strain sequencing project: providing services to taxonomists for standard genome sequencing and annotation.</title>
        <authorList>
            <consortium name="The Broad Institute Genomics Platform"/>
            <consortium name="The Broad Institute Genome Sequencing Center for Infectious Disease"/>
            <person name="Wu L."/>
            <person name="Ma J."/>
        </authorList>
    </citation>
    <scope>NUCLEOTIDE SEQUENCE [LARGE SCALE GENOMIC DNA]</scope>
    <source>
        <strain evidence="4">CGMCC 1.16455</strain>
    </source>
</reference>
<feature type="region of interest" description="Disordered" evidence="1">
    <location>
        <begin position="127"/>
        <end position="149"/>
    </location>
</feature>
<gene>
    <name evidence="3" type="ORF">ACFPK8_11235</name>
</gene>
<organism evidence="3 4">
    <name type="scientific">Brachybacterium tyrofermentans</name>
    <dbReference type="NCBI Taxonomy" id="47848"/>
    <lineage>
        <taxon>Bacteria</taxon>
        <taxon>Bacillati</taxon>
        <taxon>Actinomycetota</taxon>
        <taxon>Actinomycetes</taxon>
        <taxon>Micrococcales</taxon>
        <taxon>Dermabacteraceae</taxon>
        <taxon>Brachybacterium</taxon>
    </lineage>
</organism>
<keyword evidence="2" id="KW-0812">Transmembrane</keyword>
<name>A0ABW0FJM0_9MICO</name>
<accession>A0ABW0FJM0</accession>
<evidence type="ECO:0008006" key="5">
    <source>
        <dbReference type="Google" id="ProtNLM"/>
    </source>
</evidence>